<name>A0A9W6I9K3_9ACTN</name>
<evidence type="ECO:0000256" key="1">
    <source>
        <dbReference type="SAM" id="SignalP"/>
    </source>
</evidence>
<dbReference type="RefSeq" id="WP_271222386.1">
    <property type="nucleotide sequence ID" value="NZ_BAAAVD010000018.1"/>
</dbReference>
<evidence type="ECO:0000313" key="3">
    <source>
        <dbReference type="Proteomes" id="UP001143474"/>
    </source>
</evidence>
<organism evidence="2 3">
    <name type="scientific">Streptosporangium carneum</name>
    <dbReference type="NCBI Taxonomy" id="47481"/>
    <lineage>
        <taxon>Bacteria</taxon>
        <taxon>Bacillati</taxon>
        <taxon>Actinomycetota</taxon>
        <taxon>Actinomycetes</taxon>
        <taxon>Streptosporangiales</taxon>
        <taxon>Streptosporangiaceae</taxon>
        <taxon>Streptosporangium</taxon>
    </lineage>
</organism>
<dbReference type="Proteomes" id="UP001143474">
    <property type="component" value="Unassembled WGS sequence"/>
</dbReference>
<sequence>MPNNRLGVALAGAASLVVALGAVVLPAHADTCPASTTCSTTVSFTVTAQNGLTIAVPDVPANIGGGVPGNQISGPLGAITVTDQRAALAATWTASVIAASGGFTTGGGTAAETISTADALYWSGTATTTGTGTFVIGQADRAAAQSLDVSRTAYAKTTGSGNNSATWTPNIVINIPAQAVVGTYTGTINHSVA</sequence>
<feature type="signal peptide" evidence="1">
    <location>
        <begin position="1"/>
        <end position="29"/>
    </location>
</feature>
<dbReference type="EMBL" id="BSEV01000029">
    <property type="protein sequence ID" value="GLK14133.1"/>
    <property type="molecule type" value="Genomic_DNA"/>
</dbReference>
<proteinExistence type="predicted"/>
<accession>A0A9W6I9K3</accession>
<comment type="caution">
    <text evidence="2">The sequence shown here is derived from an EMBL/GenBank/DDBJ whole genome shotgun (WGS) entry which is preliminary data.</text>
</comment>
<keyword evidence="3" id="KW-1185">Reference proteome</keyword>
<gene>
    <name evidence="2" type="ORF">GCM10017600_75450</name>
</gene>
<keyword evidence="1" id="KW-0732">Signal</keyword>
<protein>
    <recommendedName>
        <fullName evidence="4">WxL domain-containing protein</fullName>
    </recommendedName>
</protein>
<reference evidence="2" key="1">
    <citation type="journal article" date="2014" name="Int. J. Syst. Evol. Microbiol.">
        <title>Complete genome sequence of Corynebacterium casei LMG S-19264T (=DSM 44701T), isolated from a smear-ripened cheese.</title>
        <authorList>
            <consortium name="US DOE Joint Genome Institute (JGI-PGF)"/>
            <person name="Walter F."/>
            <person name="Albersmeier A."/>
            <person name="Kalinowski J."/>
            <person name="Ruckert C."/>
        </authorList>
    </citation>
    <scope>NUCLEOTIDE SEQUENCE</scope>
    <source>
        <strain evidence="2">VKM Ac-2007</strain>
    </source>
</reference>
<dbReference type="AlphaFoldDB" id="A0A9W6I9K3"/>
<evidence type="ECO:0000313" key="2">
    <source>
        <dbReference type="EMBL" id="GLK14133.1"/>
    </source>
</evidence>
<reference evidence="2" key="2">
    <citation type="submission" date="2023-01" db="EMBL/GenBank/DDBJ databases">
        <authorList>
            <person name="Sun Q."/>
            <person name="Evtushenko L."/>
        </authorList>
    </citation>
    <scope>NUCLEOTIDE SEQUENCE</scope>
    <source>
        <strain evidence="2">VKM Ac-2007</strain>
    </source>
</reference>
<feature type="chain" id="PRO_5040990607" description="WxL domain-containing protein" evidence="1">
    <location>
        <begin position="30"/>
        <end position="193"/>
    </location>
</feature>
<evidence type="ECO:0008006" key="4">
    <source>
        <dbReference type="Google" id="ProtNLM"/>
    </source>
</evidence>